<reference evidence="4" key="1">
    <citation type="journal article" date="2019" name="Int. J. Syst. Evol. Microbiol.">
        <title>The Global Catalogue of Microorganisms (GCM) 10K type strain sequencing project: providing services to taxonomists for standard genome sequencing and annotation.</title>
        <authorList>
            <consortium name="The Broad Institute Genomics Platform"/>
            <consortium name="The Broad Institute Genome Sequencing Center for Infectious Disease"/>
            <person name="Wu L."/>
            <person name="Ma J."/>
        </authorList>
    </citation>
    <scope>NUCLEOTIDE SEQUENCE [LARGE SCALE GENOMIC DNA]</scope>
    <source>
        <strain evidence="4">CGMCC 1.10363</strain>
    </source>
</reference>
<evidence type="ECO:0000313" key="4">
    <source>
        <dbReference type="Proteomes" id="UP001595900"/>
    </source>
</evidence>
<evidence type="ECO:0000256" key="1">
    <source>
        <dbReference type="SAM" id="MobiDB-lite"/>
    </source>
</evidence>
<feature type="region of interest" description="Disordered" evidence="1">
    <location>
        <begin position="42"/>
        <end position="61"/>
    </location>
</feature>
<dbReference type="RefSeq" id="WP_390232181.1">
    <property type="nucleotide sequence ID" value="NZ_JBHSCN010000022.1"/>
</dbReference>
<comment type="caution">
    <text evidence="3">The sequence shown here is derived from an EMBL/GenBank/DDBJ whole genome shotgun (WGS) entry which is preliminary data.</text>
</comment>
<dbReference type="EMBL" id="JBHSCN010000022">
    <property type="protein sequence ID" value="MFC4245226.1"/>
    <property type="molecule type" value="Genomic_DNA"/>
</dbReference>
<gene>
    <name evidence="3" type="ORF">ACFOYW_17795</name>
</gene>
<accession>A0ABV8QCQ9</accession>
<feature type="signal peptide" evidence="2">
    <location>
        <begin position="1"/>
        <end position="42"/>
    </location>
</feature>
<keyword evidence="4" id="KW-1185">Reference proteome</keyword>
<protein>
    <submittedName>
        <fullName evidence="3">Uncharacterized protein</fullName>
    </submittedName>
</protein>
<name>A0ABV8QCQ9_9MICO</name>
<sequence length="484" mass="48765">MNLSTKQRKLQNRTSIARRAAFIAAAGAVALTAAISTSAAFADPSGVTGGPGATPPTSTTTGTKTINAYGSNTDQNVYDVFTGGTNGSHFSYSPDSFGSTVASWDATNPVNNGLNDVIKPFSTATDTFQRPDGSGDGRNALSAANNTAAGKNTWVSSDSGATNTLSGTATVKQEEVTFARSSSLPGSATTASTGAQLKYIPQAKDAVGLAEQKVGSATAITNFTDTELKAIYTDTVAGQDQSAPGLDGNNWNVGDIYIASNGAIPVYITTAQDTATPTGTSVIGAVPQASSGTRSFFLSAINVATLGSGGVANETGSTHAVEENDVRAVSVASNLTGGGVSSLPSSYDAIVPFSGASAIEQADSANTGVTNTGVTGSGVSFPQVDSKTVWNGLTGSSAGVGTAQSGAPARPGTSVVGNFARFVFAVVPASDSNTSSLVTWLDTTLESTTGTVSAHTIWTDYGFVPLSTTDASNTSNWDFSPYTN</sequence>
<dbReference type="Proteomes" id="UP001595900">
    <property type="component" value="Unassembled WGS sequence"/>
</dbReference>
<feature type="chain" id="PRO_5045377309" evidence="2">
    <location>
        <begin position="43"/>
        <end position="484"/>
    </location>
</feature>
<keyword evidence="2" id="KW-0732">Signal</keyword>
<evidence type="ECO:0000313" key="3">
    <source>
        <dbReference type="EMBL" id="MFC4245226.1"/>
    </source>
</evidence>
<proteinExistence type="predicted"/>
<organism evidence="3 4">
    <name type="scientific">Gryllotalpicola reticulitermitis</name>
    <dbReference type="NCBI Taxonomy" id="1184153"/>
    <lineage>
        <taxon>Bacteria</taxon>
        <taxon>Bacillati</taxon>
        <taxon>Actinomycetota</taxon>
        <taxon>Actinomycetes</taxon>
        <taxon>Micrococcales</taxon>
        <taxon>Microbacteriaceae</taxon>
        <taxon>Gryllotalpicola</taxon>
    </lineage>
</organism>
<evidence type="ECO:0000256" key="2">
    <source>
        <dbReference type="SAM" id="SignalP"/>
    </source>
</evidence>